<dbReference type="SMART" id="SM00346">
    <property type="entry name" value="HTH_ICLR"/>
    <property type="match status" value="1"/>
</dbReference>
<dbReference type="PANTHER" id="PTHR30136:SF24">
    <property type="entry name" value="HTH-TYPE TRANSCRIPTIONAL REPRESSOR ALLR"/>
    <property type="match status" value="1"/>
</dbReference>
<dbReference type="PROSITE" id="PS51078">
    <property type="entry name" value="ICLR_ED"/>
    <property type="match status" value="1"/>
</dbReference>
<evidence type="ECO:0000256" key="1">
    <source>
        <dbReference type="ARBA" id="ARBA00023015"/>
    </source>
</evidence>
<organism evidence="6 7">
    <name type="scientific">Aquamicrobium lusatiense</name>
    <dbReference type="NCBI Taxonomy" id="89772"/>
    <lineage>
        <taxon>Bacteria</taxon>
        <taxon>Pseudomonadati</taxon>
        <taxon>Pseudomonadota</taxon>
        <taxon>Alphaproteobacteria</taxon>
        <taxon>Hyphomicrobiales</taxon>
        <taxon>Phyllobacteriaceae</taxon>
        <taxon>Aquamicrobium</taxon>
    </lineage>
</organism>
<dbReference type="InterPro" id="IPR005471">
    <property type="entry name" value="Tscrpt_reg_IclR_N"/>
</dbReference>
<gene>
    <name evidence="6" type="ORF">HNR59_001189</name>
</gene>
<feature type="domain" description="HTH iclR-type" evidence="4">
    <location>
        <begin position="16"/>
        <end position="77"/>
    </location>
</feature>
<name>A0A7W9S0U3_9HYPH</name>
<keyword evidence="3" id="KW-0804">Transcription</keyword>
<dbReference type="InterPro" id="IPR050707">
    <property type="entry name" value="HTH_MetabolicPath_Reg"/>
</dbReference>
<dbReference type="Gene3D" id="1.10.10.10">
    <property type="entry name" value="Winged helix-like DNA-binding domain superfamily/Winged helix DNA-binding domain"/>
    <property type="match status" value="1"/>
</dbReference>
<dbReference type="GO" id="GO:0003700">
    <property type="term" value="F:DNA-binding transcription factor activity"/>
    <property type="evidence" value="ECO:0007669"/>
    <property type="project" value="TreeGrafter"/>
</dbReference>
<evidence type="ECO:0000313" key="6">
    <source>
        <dbReference type="EMBL" id="MBB6011844.1"/>
    </source>
</evidence>
<reference evidence="6 7" key="1">
    <citation type="submission" date="2020-08" db="EMBL/GenBank/DDBJ databases">
        <title>Genomic Encyclopedia of Type Strains, Phase IV (KMG-IV): sequencing the most valuable type-strain genomes for metagenomic binning, comparative biology and taxonomic classification.</title>
        <authorList>
            <person name="Goeker M."/>
        </authorList>
    </citation>
    <scope>NUCLEOTIDE SEQUENCE [LARGE SCALE GENOMIC DNA]</scope>
    <source>
        <strain evidence="6 7">DSM 11099</strain>
    </source>
</reference>
<dbReference type="InterPro" id="IPR036390">
    <property type="entry name" value="WH_DNA-bd_sf"/>
</dbReference>
<dbReference type="GO" id="GO:0003677">
    <property type="term" value="F:DNA binding"/>
    <property type="evidence" value="ECO:0007669"/>
    <property type="project" value="UniProtKB-KW"/>
</dbReference>
<evidence type="ECO:0000259" key="5">
    <source>
        <dbReference type="PROSITE" id="PS51078"/>
    </source>
</evidence>
<dbReference type="GO" id="GO:0045892">
    <property type="term" value="P:negative regulation of DNA-templated transcription"/>
    <property type="evidence" value="ECO:0007669"/>
    <property type="project" value="TreeGrafter"/>
</dbReference>
<dbReference type="Pfam" id="PF09339">
    <property type="entry name" value="HTH_IclR"/>
    <property type="match status" value="1"/>
</dbReference>
<dbReference type="InterPro" id="IPR029016">
    <property type="entry name" value="GAF-like_dom_sf"/>
</dbReference>
<dbReference type="PANTHER" id="PTHR30136">
    <property type="entry name" value="HELIX-TURN-HELIX TRANSCRIPTIONAL REGULATOR, ICLR FAMILY"/>
    <property type="match status" value="1"/>
</dbReference>
<dbReference type="EMBL" id="JACHEU010000001">
    <property type="protein sequence ID" value="MBB6011844.1"/>
    <property type="molecule type" value="Genomic_DNA"/>
</dbReference>
<dbReference type="RefSeq" id="WP_183827283.1">
    <property type="nucleotide sequence ID" value="NZ_JACHEU010000001.1"/>
</dbReference>
<keyword evidence="1" id="KW-0805">Transcription regulation</keyword>
<keyword evidence="7" id="KW-1185">Reference proteome</keyword>
<dbReference type="InterPro" id="IPR014757">
    <property type="entry name" value="Tscrpt_reg_IclR_C"/>
</dbReference>
<dbReference type="PROSITE" id="PS51077">
    <property type="entry name" value="HTH_ICLR"/>
    <property type="match status" value="1"/>
</dbReference>
<comment type="caution">
    <text evidence="6">The sequence shown here is derived from an EMBL/GenBank/DDBJ whole genome shotgun (WGS) entry which is preliminary data.</text>
</comment>
<evidence type="ECO:0000256" key="2">
    <source>
        <dbReference type="ARBA" id="ARBA00023125"/>
    </source>
</evidence>
<evidence type="ECO:0000313" key="7">
    <source>
        <dbReference type="Proteomes" id="UP000533306"/>
    </source>
</evidence>
<evidence type="ECO:0000259" key="4">
    <source>
        <dbReference type="PROSITE" id="PS51077"/>
    </source>
</evidence>
<proteinExistence type="predicted"/>
<dbReference type="Gene3D" id="3.30.450.40">
    <property type="match status" value="1"/>
</dbReference>
<keyword evidence="2" id="KW-0238">DNA-binding</keyword>
<dbReference type="InterPro" id="IPR036388">
    <property type="entry name" value="WH-like_DNA-bd_sf"/>
</dbReference>
<dbReference type="Proteomes" id="UP000533306">
    <property type="component" value="Unassembled WGS sequence"/>
</dbReference>
<dbReference type="Pfam" id="PF01614">
    <property type="entry name" value="IclR_C"/>
    <property type="match status" value="1"/>
</dbReference>
<sequence>MTGTVPQHAPASEVRIQSIARAKALLDAMAGGEWVSLRDLAQRTGLLKTTAFNLIKALVETGLAEHDTGTGSYRLGLQHLVYGNAVARRLDIATIARPHLTALCAQTRETINLAIPGPADVFIAESLEGSYNLRVSSYSGTRASYHSTACGRALLAYQPEDFRRFIYEVAPLQKLTPNTITDPEELESVLQDCRTRGWTQEFEENEPGSACLAAPIFGPGGNVVASVSIAGPASRFDGPAVSRLSNILITSLAGITRDLAGQS</sequence>
<protein>
    <submittedName>
        <fullName evidence="6">IclR family acetate operon transcriptional repressor</fullName>
    </submittedName>
</protein>
<dbReference type="SUPFAM" id="SSF55781">
    <property type="entry name" value="GAF domain-like"/>
    <property type="match status" value="1"/>
</dbReference>
<evidence type="ECO:0000256" key="3">
    <source>
        <dbReference type="ARBA" id="ARBA00023163"/>
    </source>
</evidence>
<feature type="domain" description="IclR-ED" evidence="5">
    <location>
        <begin position="78"/>
        <end position="261"/>
    </location>
</feature>
<dbReference type="SUPFAM" id="SSF46785">
    <property type="entry name" value="Winged helix' DNA-binding domain"/>
    <property type="match status" value="1"/>
</dbReference>
<accession>A0A7W9S0U3</accession>
<dbReference type="AlphaFoldDB" id="A0A7W9S0U3"/>